<dbReference type="Gene3D" id="3.30.1340.30">
    <property type="match status" value="1"/>
</dbReference>
<dbReference type="Pfam" id="PF00571">
    <property type="entry name" value="CBS"/>
    <property type="match status" value="2"/>
</dbReference>
<keyword evidence="1 2" id="KW-0129">CBS domain</keyword>
<reference evidence="5 6" key="1">
    <citation type="submission" date="2023-07" db="EMBL/GenBank/DDBJ databases">
        <title>Genomic Encyclopedia of Type Strains, Phase IV (KMG-IV): sequencing the most valuable type-strain genomes for metagenomic binning, comparative biology and taxonomic classification.</title>
        <authorList>
            <person name="Goeker M."/>
        </authorList>
    </citation>
    <scope>NUCLEOTIDE SEQUENCE [LARGE SCALE GENOMIC DNA]</scope>
    <source>
        <strain evidence="5 6">DSM 19922</strain>
    </source>
</reference>
<dbReference type="CDD" id="cd04586">
    <property type="entry name" value="CBS_pair_BON_assoc"/>
    <property type="match status" value="1"/>
</dbReference>
<dbReference type="SMART" id="SM00749">
    <property type="entry name" value="BON"/>
    <property type="match status" value="1"/>
</dbReference>
<dbReference type="Proteomes" id="UP001244552">
    <property type="component" value="Unassembled WGS sequence"/>
</dbReference>
<keyword evidence="6" id="KW-1185">Reference proteome</keyword>
<dbReference type="InterPro" id="IPR000644">
    <property type="entry name" value="CBS_dom"/>
</dbReference>
<dbReference type="InterPro" id="IPR051257">
    <property type="entry name" value="Diverse_CBS-Domain"/>
</dbReference>
<dbReference type="PROSITE" id="PS50914">
    <property type="entry name" value="BON"/>
    <property type="match status" value="1"/>
</dbReference>
<dbReference type="SMART" id="SM00116">
    <property type="entry name" value="CBS"/>
    <property type="match status" value="2"/>
</dbReference>
<dbReference type="InterPro" id="IPR017080">
    <property type="entry name" value="UCP036990_CBS_BON"/>
</dbReference>
<feature type="domain" description="BON" evidence="3">
    <location>
        <begin position="165"/>
        <end position="233"/>
    </location>
</feature>
<dbReference type="EMBL" id="JAUSVU010000003">
    <property type="protein sequence ID" value="MDQ0532252.1"/>
    <property type="molecule type" value="Genomic_DNA"/>
</dbReference>
<dbReference type="PIRSF" id="PIRSF036990">
    <property type="entry name" value="UCP036990_CBS_BON"/>
    <property type="match status" value="1"/>
</dbReference>
<dbReference type="Gene3D" id="3.10.580.10">
    <property type="entry name" value="CBS-domain"/>
    <property type="match status" value="1"/>
</dbReference>
<evidence type="ECO:0000313" key="6">
    <source>
        <dbReference type="Proteomes" id="UP001244552"/>
    </source>
</evidence>
<name>A0ABU0MFP9_9PROT</name>
<evidence type="ECO:0000313" key="5">
    <source>
        <dbReference type="EMBL" id="MDQ0532252.1"/>
    </source>
</evidence>
<evidence type="ECO:0000259" key="3">
    <source>
        <dbReference type="PROSITE" id="PS50914"/>
    </source>
</evidence>
<gene>
    <name evidence="5" type="ORF">QO018_001096</name>
</gene>
<evidence type="ECO:0000259" key="4">
    <source>
        <dbReference type="PROSITE" id="PS51371"/>
    </source>
</evidence>
<accession>A0ABU0MFP9</accession>
<dbReference type="Pfam" id="PF04972">
    <property type="entry name" value="BON"/>
    <property type="match status" value="1"/>
</dbReference>
<dbReference type="InterPro" id="IPR046342">
    <property type="entry name" value="CBS_dom_sf"/>
</dbReference>
<dbReference type="RefSeq" id="WP_209980106.1">
    <property type="nucleotide sequence ID" value="NZ_JAGINO010000003.1"/>
</dbReference>
<organism evidence="5 6">
    <name type="scientific">Azospirillum picis</name>
    <dbReference type="NCBI Taxonomy" id="488438"/>
    <lineage>
        <taxon>Bacteria</taxon>
        <taxon>Pseudomonadati</taxon>
        <taxon>Pseudomonadota</taxon>
        <taxon>Alphaproteobacteria</taxon>
        <taxon>Rhodospirillales</taxon>
        <taxon>Azospirillaceae</taxon>
        <taxon>Azospirillum</taxon>
    </lineage>
</organism>
<comment type="caution">
    <text evidence="5">The sequence shown here is derived from an EMBL/GenBank/DDBJ whole genome shotgun (WGS) entry which is preliminary data.</text>
</comment>
<dbReference type="InterPro" id="IPR007055">
    <property type="entry name" value="BON_dom"/>
</dbReference>
<dbReference type="PROSITE" id="PS51371">
    <property type="entry name" value="CBS"/>
    <property type="match status" value="2"/>
</dbReference>
<feature type="domain" description="CBS" evidence="4">
    <location>
        <begin position="94"/>
        <end position="150"/>
    </location>
</feature>
<feature type="domain" description="CBS" evidence="4">
    <location>
        <begin position="7"/>
        <end position="66"/>
    </location>
</feature>
<sequence length="242" mass="25743">MKAIDLMTPRVITIGPDATIAEAARTMLENHISGMPVVDAGGKVVGIISEGDLLRRVELGTVRHRSWWLGIMSGGTLPAEDFIKSHARKVADVMTTHVTTVDEAASPEDIVRTMETRRIKRVPVVRQGQLVGIISRANLLRALASGVSDTTGATAATSAATSVADDRSLKERVTAAVRELNWEARSHDAIIVRNGVVQLWGFASSASQRDALRVAAEGVPGVKGVENNIQVVDPAESGAWGL</sequence>
<evidence type="ECO:0000256" key="1">
    <source>
        <dbReference type="ARBA" id="ARBA00023122"/>
    </source>
</evidence>
<proteinExistence type="predicted"/>
<dbReference type="PANTHER" id="PTHR43080:SF26">
    <property type="entry name" value="REGULATORY PROTEIN"/>
    <property type="match status" value="1"/>
</dbReference>
<dbReference type="InterPro" id="IPR014004">
    <property type="entry name" value="Transpt-assoc_nodulatn_dom_bac"/>
</dbReference>
<evidence type="ECO:0000256" key="2">
    <source>
        <dbReference type="PROSITE-ProRule" id="PRU00703"/>
    </source>
</evidence>
<protein>
    <submittedName>
        <fullName evidence="5">CBS domain-containing protein</fullName>
    </submittedName>
</protein>
<dbReference type="PANTHER" id="PTHR43080">
    <property type="entry name" value="CBS DOMAIN-CONTAINING PROTEIN CBSX3, MITOCHONDRIAL"/>
    <property type="match status" value="1"/>
</dbReference>
<dbReference type="SUPFAM" id="SSF54631">
    <property type="entry name" value="CBS-domain pair"/>
    <property type="match status" value="1"/>
</dbReference>